<keyword evidence="1" id="KW-0677">Repeat</keyword>
<feature type="binding site" evidence="4">
    <location>
        <begin position="952"/>
        <end position="959"/>
    </location>
    <ligand>
        <name>ATP</name>
        <dbReference type="ChEBI" id="CHEBI:30616"/>
    </ligand>
</feature>
<gene>
    <name evidence="7" type="ORF">H4W31_005276</name>
</gene>
<dbReference type="EMBL" id="JADBEB010000001">
    <property type="protein sequence ID" value="MBE1489638.1"/>
    <property type="molecule type" value="Genomic_DNA"/>
</dbReference>
<feature type="domain" description="FtsK" evidence="6">
    <location>
        <begin position="611"/>
        <end position="814"/>
    </location>
</feature>
<evidence type="ECO:0000256" key="4">
    <source>
        <dbReference type="PROSITE-ProRule" id="PRU00289"/>
    </source>
</evidence>
<dbReference type="NCBIfam" id="NF047832">
    <property type="entry name" value="caspase_w_EACC1"/>
    <property type="match status" value="1"/>
</dbReference>
<dbReference type="InterPro" id="IPR001309">
    <property type="entry name" value="Pept_C14_p20"/>
</dbReference>
<dbReference type="PANTHER" id="PTHR22683">
    <property type="entry name" value="SPORULATION PROTEIN RELATED"/>
    <property type="match status" value="1"/>
</dbReference>
<dbReference type="SUPFAM" id="SSF52129">
    <property type="entry name" value="Caspase-like"/>
    <property type="match status" value="1"/>
</dbReference>
<evidence type="ECO:0000256" key="1">
    <source>
        <dbReference type="ARBA" id="ARBA00022737"/>
    </source>
</evidence>
<keyword evidence="8" id="KW-1185">Reference proteome</keyword>
<evidence type="ECO:0000256" key="2">
    <source>
        <dbReference type="ARBA" id="ARBA00022741"/>
    </source>
</evidence>
<dbReference type="GO" id="GO:0003677">
    <property type="term" value="F:DNA binding"/>
    <property type="evidence" value="ECO:0007669"/>
    <property type="project" value="InterPro"/>
</dbReference>
<dbReference type="PROSITE" id="PS50901">
    <property type="entry name" value="FTSK"/>
    <property type="match status" value="4"/>
</dbReference>
<dbReference type="PROSITE" id="PS50208">
    <property type="entry name" value="CASPASE_P20"/>
    <property type="match status" value="1"/>
</dbReference>
<dbReference type="GO" id="GO:0006508">
    <property type="term" value="P:proteolysis"/>
    <property type="evidence" value="ECO:0007669"/>
    <property type="project" value="InterPro"/>
</dbReference>
<comment type="caution">
    <text evidence="7">The sequence shown here is derived from an EMBL/GenBank/DDBJ whole genome shotgun (WGS) entry which is preliminary data.</text>
</comment>
<evidence type="ECO:0000259" key="6">
    <source>
        <dbReference type="PROSITE" id="PS50901"/>
    </source>
</evidence>
<dbReference type="Pfam" id="PF01580">
    <property type="entry name" value="FtsK_SpoIIIE"/>
    <property type="match status" value="4"/>
</dbReference>
<dbReference type="RefSeq" id="WP_192769078.1">
    <property type="nucleotide sequence ID" value="NZ_JADBEB010000001.1"/>
</dbReference>
<dbReference type="InterPro" id="IPR023837">
    <property type="entry name" value="EccCb-like_Actinobacteria"/>
</dbReference>
<feature type="binding site" evidence="4">
    <location>
        <begin position="322"/>
        <end position="329"/>
    </location>
    <ligand>
        <name>ATP</name>
        <dbReference type="ChEBI" id="CHEBI:30616"/>
    </ligand>
</feature>
<evidence type="ECO:0000259" key="5">
    <source>
        <dbReference type="PROSITE" id="PS50208"/>
    </source>
</evidence>
<dbReference type="Pfam" id="PF00656">
    <property type="entry name" value="Peptidase_C14"/>
    <property type="match status" value="1"/>
</dbReference>
<proteinExistence type="predicted"/>
<feature type="binding site" evidence="4">
    <location>
        <begin position="634"/>
        <end position="641"/>
    </location>
    <ligand>
        <name>ATP</name>
        <dbReference type="ChEBI" id="CHEBI:30616"/>
    </ligand>
</feature>
<dbReference type="Gene3D" id="3.40.50.1460">
    <property type="match status" value="1"/>
</dbReference>
<evidence type="ECO:0000313" key="8">
    <source>
        <dbReference type="Proteomes" id="UP000649753"/>
    </source>
</evidence>
<dbReference type="InterPro" id="IPR050206">
    <property type="entry name" value="FtsK/SpoIIIE/SftA"/>
</dbReference>
<feature type="domain" description="FtsK" evidence="6">
    <location>
        <begin position="1213"/>
        <end position="1397"/>
    </location>
</feature>
<feature type="domain" description="FtsK" evidence="6">
    <location>
        <begin position="933"/>
        <end position="1125"/>
    </location>
</feature>
<feature type="domain" description="Caspase family p20" evidence="5">
    <location>
        <begin position="2"/>
        <end position="86"/>
    </location>
</feature>
<dbReference type="InterPro" id="IPR002543">
    <property type="entry name" value="FtsK_dom"/>
</dbReference>
<evidence type="ECO:0000313" key="7">
    <source>
        <dbReference type="EMBL" id="MBE1489638.1"/>
    </source>
</evidence>
<dbReference type="PANTHER" id="PTHR22683:SF1">
    <property type="entry name" value="TYPE VII SECRETION SYSTEM PROTEIN ESSC"/>
    <property type="match status" value="1"/>
</dbReference>
<dbReference type="Gene3D" id="3.40.50.300">
    <property type="entry name" value="P-loop containing nucleotide triphosphate hydrolases"/>
    <property type="match status" value="4"/>
</dbReference>
<organism evidence="7 8">
    <name type="scientific">Plantactinospora soyae</name>
    <dbReference type="NCBI Taxonomy" id="1544732"/>
    <lineage>
        <taxon>Bacteria</taxon>
        <taxon>Bacillati</taxon>
        <taxon>Actinomycetota</taxon>
        <taxon>Actinomycetes</taxon>
        <taxon>Micromonosporales</taxon>
        <taxon>Micromonosporaceae</taxon>
        <taxon>Plantactinospora</taxon>
    </lineage>
</organism>
<dbReference type="NCBIfam" id="TIGR03925">
    <property type="entry name" value="T7SS_EccC_b"/>
    <property type="match status" value="1"/>
</dbReference>
<dbReference type="SUPFAM" id="SSF52540">
    <property type="entry name" value="P-loop containing nucleoside triphosphate hydrolases"/>
    <property type="match status" value="4"/>
</dbReference>
<evidence type="ECO:0000256" key="3">
    <source>
        <dbReference type="ARBA" id="ARBA00022840"/>
    </source>
</evidence>
<keyword evidence="3 4" id="KW-0067">ATP-binding</keyword>
<accession>A0A927MDB8</accession>
<dbReference type="SMART" id="SM00382">
    <property type="entry name" value="AAA"/>
    <property type="match status" value="3"/>
</dbReference>
<name>A0A927MDB8_9ACTN</name>
<sequence>MSRRLALVVANDNYQDSGLTSLFAPRNDAQSLRELLRDPEIGNFEPADILINESKSEIERAIERIFRAARPTDLVTLYFSGHGVRSLGGRLHLAVANTDLSLISATSISASFIKELVDESDAASTIILLDCCYSGAFGDSGVKADPSIDVGQELRAGRGTYVLTASTSVESAEDGGRTVPGSPPSLSAFTEAVVRGLATGAADIRGVGRISPNDLWEYVRQEVPRRTTRQTPTQYGYVEDEIHLANVRRSRFGLTTGSSHRVHLGDLLGALTQTAEHGLRAEEWNGTGHLVVPIGQAFRGADRAETVSLELAHNDGHVLVVGRIGFGKSTLLRTLVGALALTASPSEVRFYFLESGGNKLGSLRRLPHVAKIARDDQEAMTRELLQEIAAVITYRKRLYSERFIDSAQRFRAVRQDLPGHPHPDIFLFIDRWSDFTPHSQQLHRLASVGLDYGVHLVVATRSWRDIPDELQELIHCQIEFNLGHADESRVNPRLSAQVASDHPGWAVRREGRFRVALPRLDTAIGTPVDLLASDTFDGALELVERVVTAWSRTGNSAVDARTRSVRAIAATPSVLELLGVPALSVDGVRSLRADRSWVSRLVVPIGVASDGRTIELDLKESAQEGMGPHGLLIGATGSGKSELLRTLVTALALTHDSTMLNFVLVDFKGGSTFAPLARLPHVAAMVTNVAHDVALVDRLVDAVNGELVRRQELLRKAGNFPNRHDYERARTDGIAAPSLPPLPSLLIICDEFSELLAARPDTIDLFVQIGRLGRSLGVHLLLASQRLEEGRLRGLEPHLSYRIGLRTFSALESRAVLGVPDAYELPRSPGHGYLRVGSEPPLRLLAATSFEESPSAEPGETVSLAEAASALLAGVDPTAQQVWLPPLSVAPTLDELLGPVAATPARGLTCGNPELQGALKVPVALVDKPFEHGREVLWLALDGAAGHVAVAGGPQSGKSSLLRTLICGLALTHTPAEVQVYCLDFGGGGLASLRELPHVGGVAGRRESGAVHRTVGEISTLLADRERRFAELGVESISAYRRRRDAEGSGADPFGDVFLVVDGWSTLRDEFEDLEATITDIAAQGLSYGVHVVAAVTRWTELRSAIRELFGSQLELRLSDPSDSTISRRAAVNVPARIPGRGLTAGSLQFLAALPALSSHGGETSDLVKAVTNAWTGAPAPRVRLLPLVLPYTDLDLAGTGLRLPIGIAEADLRPVSVDFASEPHFLLFGDIESGKSGFLRALATTIVARFSPEQARVILVDYRRSLLGVISTEHLIGYPTSATATAEVIESVAAKMQQRLPGPDVTPQQLRDRSWWTGPELFVLVDDYDLVATAASNPILPLLDYLPQARDVGLHLVIARRSGGAARALYEPVIQRLRELSSPGLVLSGDRAEGALVGDVRPAPMPPGRGRLVTRREGVRLIQLAHLPPAD</sequence>
<dbReference type="Proteomes" id="UP000649753">
    <property type="component" value="Unassembled WGS sequence"/>
</dbReference>
<dbReference type="GO" id="GO:0005524">
    <property type="term" value="F:ATP binding"/>
    <property type="evidence" value="ECO:0007669"/>
    <property type="project" value="UniProtKB-UniRule"/>
</dbReference>
<dbReference type="InterPro" id="IPR003593">
    <property type="entry name" value="AAA+_ATPase"/>
</dbReference>
<feature type="binding site" evidence="4">
    <location>
        <begin position="1230"/>
        <end position="1237"/>
    </location>
    <ligand>
        <name>ATP</name>
        <dbReference type="ChEBI" id="CHEBI:30616"/>
    </ligand>
</feature>
<dbReference type="InterPro" id="IPR027417">
    <property type="entry name" value="P-loop_NTPase"/>
</dbReference>
<feature type="domain" description="FtsK" evidence="6">
    <location>
        <begin position="304"/>
        <end position="489"/>
    </location>
</feature>
<protein>
    <submittedName>
        <fullName evidence="7">S-DNA-T family DNA segregation ATPase FtsK/SpoIIIE</fullName>
    </submittedName>
</protein>
<reference evidence="7" key="1">
    <citation type="submission" date="2020-10" db="EMBL/GenBank/DDBJ databases">
        <title>Sequencing the genomes of 1000 actinobacteria strains.</title>
        <authorList>
            <person name="Klenk H.-P."/>
        </authorList>
    </citation>
    <scope>NUCLEOTIDE SEQUENCE</scope>
    <source>
        <strain evidence="7">DSM 46832</strain>
    </source>
</reference>
<dbReference type="InterPro" id="IPR029030">
    <property type="entry name" value="Caspase-like_dom_sf"/>
</dbReference>
<keyword evidence="2 4" id="KW-0547">Nucleotide-binding</keyword>
<dbReference type="InterPro" id="IPR011600">
    <property type="entry name" value="Pept_C14_caspase"/>
</dbReference>
<dbReference type="GO" id="GO:0004197">
    <property type="term" value="F:cysteine-type endopeptidase activity"/>
    <property type="evidence" value="ECO:0007669"/>
    <property type="project" value="InterPro"/>
</dbReference>